<reference evidence="1 2" key="1">
    <citation type="journal article" date="2015" name="Genome Biol. Evol.">
        <title>Comparative Genomics of a Bacterivorous Green Alga Reveals Evolutionary Causalities and Consequences of Phago-Mixotrophic Mode of Nutrition.</title>
        <authorList>
            <person name="Burns J.A."/>
            <person name="Paasch A."/>
            <person name="Narechania A."/>
            <person name="Kim E."/>
        </authorList>
    </citation>
    <scope>NUCLEOTIDE SEQUENCE [LARGE SCALE GENOMIC DNA]</scope>
    <source>
        <strain evidence="1 2">PLY_AMNH</strain>
    </source>
</reference>
<evidence type="ECO:0000313" key="2">
    <source>
        <dbReference type="Proteomes" id="UP001190700"/>
    </source>
</evidence>
<dbReference type="Proteomes" id="UP001190700">
    <property type="component" value="Unassembled WGS sequence"/>
</dbReference>
<accession>A0AAE0EWR0</accession>
<comment type="caution">
    <text evidence="1">The sequence shown here is derived from an EMBL/GenBank/DDBJ whole genome shotgun (WGS) entry which is preliminary data.</text>
</comment>
<gene>
    <name evidence="1" type="ORF">CYMTET_46862</name>
</gene>
<protein>
    <submittedName>
        <fullName evidence="1">Uncharacterized protein</fullName>
    </submittedName>
</protein>
<evidence type="ECO:0000313" key="1">
    <source>
        <dbReference type="EMBL" id="KAK3243488.1"/>
    </source>
</evidence>
<keyword evidence="2" id="KW-1185">Reference proteome</keyword>
<dbReference type="AlphaFoldDB" id="A0AAE0EWR0"/>
<dbReference type="EMBL" id="LGRX02032830">
    <property type="protein sequence ID" value="KAK3243488.1"/>
    <property type="molecule type" value="Genomic_DNA"/>
</dbReference>
<sequence>MLCETYILKPKGMAWTHPAGGKVKKWSAITDCLQVRGNALQRVGPSLALPHGTAPALLFHCSACFTSEDMTALALAGLPPCSTD</sequence>
<organism evidence="1 2">
    <name type="scientific">Cymbomonas tetramitiformis</name>
    <dbReference type="NCBI Taxonomy" id="36881"/>
    <lineage>
        <taxon>Eukaryota</taxon>
        <taxon>Viridiplantae</taxon>
        <taxon>Chlorophyta</taxon>
        <taxon>Pyramimonadophyceae</taxon>
        <taxon>Pyramimonadales</taxon>
        <taxon>Pyramimonadaceae</taxon>
        <taxon>Cymbomonas</taxon>
    </lineage>
</organism>
<proteinExistence type="predicted"/>
<name>A0AAE0EWR0_9CHLO</name>